<organism evidence="8 9">
    <name type="scientific">Symbiodinium necroappetens</name>
    <dbReference type="NCBI Taxonomy" id="1628268"/>
    <lineage>
        <taxon>Eukaryota</taxon>
        <taxon>Sar</taxon>
        <taxon>Alveolata</taxon>
        <taxon>Dinophyceae</taxon>
        <taxon>Suessiales</taxon>
        <taxon>Symbiodiniaceae</taxon>
        <taxon>Symbiodinium</taxon>
    </lineage>
</organism>
<gene>
    <name evidence="8" type="ORF">SNEC2469_LOCUS3695</name>
</gene>
<dbReference type="InterPro" id="IPR013216">
    <property type="entry name" value="Methyltransf_11"/>
</dbReference>
<keyword evidence="4" id="KW-0347">Helicase</keyword>
<dbReference type="EC" id="2.7.1.160" evidence="2"/>
<feature type="compositionally biased region" description="Basic and acidic residues" evidence="6">
    <location>
        <begin position="656"/>
        <end position="683"/>
    </location>
</feature>
<dbReference type="GO" id="GO:0005737">
    <property type="term" value="C:cytoplasm"/>
    <property type="evidence" value="ECO:0007669"/>
    <property type="project" value="TreeGrafter"/>
</dbReference>
<dbReference type="InterPro" id="IPR029063">
    <property type="entry name" value="SAM-dependent_MTases_sf"/>
</dbReference>
<dbReference type="GO" id="GO:0003676">
    <property type="term" value="F:nucleic acid binding"/>
    <property type="evidence" value="ECO:0007669"/>
    <property type="project" value="InterPro"/>
</dbReference>
<dbReference type="GO" id="GO:0016787">
    <property type="term" value="F:hydrolase activity"/>
    <property type="evidence" value="ECO:0007669"/>
    <property type="project" value="UniProtKB-KW"/>
</dbReference>
<evidence type="ECO:0000313" key="8">
    <source>
        <dbReference type="EMBL" id="CAE7232654.1"/>
    </source>
</evidence>
<feature type="region of interest" description="Disordered" evidence="6">
    <location>
        <begin position="1"/>
        <end position="46"/>
    </location>
</feature>
<comment type="caution">
    <text evidence="8">The sequence shown here is derived from an EMBL/GenBank/DDBJ whole genome shotgun (WGS) entry which is preliminary data.</text>
</comment>
<dbReference type="Gene3D" id="3.40.50.150">
    <property type="entry name" value="Vaccinia Virus protein VP39"/>
    <property type="match status" value="1"/>
</dbReference>
<evidence type="ECO:0000256" key="5">
    <source>
        <dbReference type="ARBA" id="ARBA00047949"/>
    </source>
</evidence>
<dbReference type="GO" id="GO:0005524">
    <property type="term" value="F:ATP binding"/>
    <property type="evidence" value="ECO:0007669"/>
    <property type="project" value="InterPro"/>
</dbReference>
<feature type="compositionally biased region" description="Basic and acidic residues" evidence="6">
    <location>
        <begin position="690"/>
        <end position="704"/>
    </location>
</feature>
<dbReference type="AlphaFoldDB" id="A0A812KZ43"/>
<dbReference type="GO" id="GO:0008757">
    <property type="term" value="F:S-adenosylmethionine-dependent methyltransferase activity"/>
    <property type="evidence" value="ECO:0007669"/>
    <property type="project" value="InterPro"/>
</dbReference>
<proteinExistence type="predicted"/>
<dbReference type="InterPro" id="IPR002745">
    <property type="entry name" value="Ptrans_KptA/Tpt1"/>
</dbReference>
<keyword evidence="4" id="KW-0547">Nucleotide-binding</keyword>
<keyword evidence="4" id="KW-0067">ATP-binding</keyword>
<dbReference type="Gene3D" id="3.40.50.300">
    <property type="entry name" value="P-loop containing nucleotide triphosphate hydrolases"/>
    <property type="match status" value="2"/>
</dbReference>
<dbReference type="InterPro" id="IPR014001">
    <property type="entry name" value="Helicase_ATP-bd"/>
</dbReference>
<evidence type="ECO:0000313" key="9">
    <source>
        <dbReference type="Proteomes" id="UP000601435"/>
    </source>
</evidence>
<evidence type="ECO:0000256" key="2">
    <source>
        <dbReference type="ARBA" id="ARBA00012007"/>
    </source>
</evidence>
<dbReference type="Proteomes" id="UP000601435">
    <property type="component" value="Unassembled WGS sequence"/>
</dbReference>
<dbReference type="InterPro" id="IPR042080">
    <property type="entry name" value="RNA_2'-PTrans_N"/>
</dbReference>
<keyword evidence="9" id="KW-1185">Reference proteome</keyword>
<accession>A0A812KZ43</accession>
<evidence type="ECO:0000259" key="7">
    <source>
        <dbReference type="PROSITE" id="PS51192"/>
    </source>
</evidence>
<dbReference type="GO" id="GO:0000215">
    <property type="term" value="F:tRNA 2'-phosphotransferase activity"/>
    <property type="evidence" value="ECO:0007669"/>
    <property type="project" value="UniProtKB-EC"/>
</dbReference>
<dbReference type="InterPro" id="IPR052431">
    <property type="entry name" value="SKI2_subfamily_helicases"/>
</dbReference>
<feature type="region of interest" description="Disordered" evidence="6">
    <location>
        <begin position="655"/>
        <end position="704"/>
    </location>
</feature>
<dbReference type="CDD" id="cd02440">
    <property type="entry name" value="AdoMet_MTases"/>
    <property type="match status" value="1"/>
</dbReference>
<dbReference type="InterPro" id="IPR011545">
    <property type="entry name" value="DEAD/DEAH_box_helicase_dom"/>
</dbReference>
<dbReference type="OrthoDB" id="64767at2759"/>
<dbReference type="GO" id="GO:0004386">
    <property type="term" value="F:helicase activity"/>
    <property type="evidence" value="ECO:0007669"/>
    <property type="project" value="UniProtKB-KW"/>
</dbReference>
<dbReference type="PROSITE" id="PS51192">
    <property type="entry name" value="HELICASE_ATP_BIND_1"/>
    <property type="match status" value="1"/>
</dbReference>
<evidence type="ECO:0000256" key="4">
    <source>
        <dbReference type="ARBA" id="ARBA00022806"/>
    </source>
</evidence>
<dbReference type="Pfam" id="PF00270">
    <property type="entry name" value="DEAD"/>
    <property type="match status" value="1"/>
</dbReference>
<name>A0A812KZ43_9DINO</name>
<feature type="domain" description="Helicase ATP-binding" evidence="7">
    <location>
        <begin position="786"/>
        <end position="900"/>
    </location>
</feature>
<evidence type="ECO:0000256" key="6">
    <source>
        <dbReference type="SAM" id="MobiDB-lite"/>
    </source>
</evidence>
<dbReference type="Pfam" id="PF08241">
    <property type="entry name" value="Methyltransf_11"/>
    <property type="match status" value="1"/>
</dbReference>
<dbReference type="SUPFAM" id="SSF52540">
    <property type="entry name" value="P-loop containing nucleoside triphosphate hydrolases"/>
    <property type="match status" value="1"/>
</dbReference>
<dbReference type="Gene3D" id="1.10.10.970">
    <property type="entry name" value="RNA 2'-phosphotransferase, Tpt1/KptA family, N-terminal domain"/>
    <property type="match status" value="1"/>
</dbReference>
<evidence type="ECO:0000256" key="1">
    <source>
        <dbReference type="ARBA" id="ARBA00003343"/>
    </source>
</evidence>
<dbReference type="PANTHER" id="PTHR44533">
    <property type="entry name" value="DEAD/H RNA HELICASE, PUTATIVE-RELATED"/>
    <property type="match status" value="1"/>
</dbReference>
<dbReference type="Pfam" id="PF01885">
    <property type="entry name" value="PTS_2-RNA"/>
    <property type="match status" value="1"/>
</dbReference>
<dbReference type="InterPro" id="IPR027417">
    <property type="entry name" value="P-loop_NTPase"/>
</dbReference>
<comment type="function">
    <text evidence="1">Catalyzes the last step of tRNA splicing, the transfer of the splice junction 2'-phosphate from ligated tRNA to NAD to produce ADP-ribose 1''-2'' cyclic phosphate.</text>
</comment>
<keyword evidence="3" id="KW-0378">Hydrolase</keyword>
<feature type="compositionally biased region" description="Polar residues" evidence="6">
    <location>
        <begin position="17"/>
        <end position="26"/>
    </location>
</feature>
<dbReference type="PANTHER" id="PTHR44533:SF4">
    <property type="entry name" value="DEAD_H RNA HELICASE, PUTATIVE-RELATED"/>
    <property type="match status" value="1"/>
</dbReference>
<sequence length="1195" mass="133783">MALPGGETPLGEAKSGETPSSSSQFVTHGPSVYSEGTVGGSGNLATVDEAPPEIMEWLGEEGSLGSFREAAKNPESALAFSISKGLAACLRHNHKPRIHVNGAGWAKLSEVLRWPRIAETSASAGDILEVVRSNQKQRYQLGLQTDGPYFIRAVQGHSRTEVGEENLLEPVSEEQLPDTLLHGTSWNAYESIQQRGTSVSEVEMLPDFLLRRAITRLRFLMAAPSYQKLWASGVFQEILEKNRQKEMEKIQALDAQQLADWEKPVDALAEAPDVSKLEKDLLDLLIGFSRVVPSFVGFPALSNAFKTPETQVLVIVKAVKNLRIALKKLQLDRLPAEAQPKVTSLVVYIYCLVQEAWNSYGKKGLLDGKCSARRSENRMKGIRGVFAMAKAQLLGSRQLVAQTRHRLEVEEQFDEYAEEFEDHLVNTLEYHLPEVIASKMASFGRRFPCCMDLGCGTGLCGRALKASVQIEKLIGVDLSAGMLAHAREAGGYDELLQRDLISVLGSQEAASVDLLVAADVLIYVLQLDKVFLQAHRVLRKDGIFVFSTETACEAESSEGTVQRVSGRYAHTRSFIAATASHLFAVLEVETIPLRIEDDLPLQGDVFVLQRLPPEVGSCGDVDHCIKLFQELLISLGFRSNAQGLFRQWKEVQASLGKEEGAPEDGEKGKDGKDKKGKEKDDKKDKKKEKEKKDKKDSKDSKEDPFDSFEVKKEVELCWSGVGSDEYAFQLLHYVLGLMYMGPQMTRLVGTAKDPKERVNFKPDKWQRDLLDIVDDDESALVTRVQLVVAPTASGKTFIGYYVMDKAGGVFEAGKWKQCQVLVTIPHILEMLLLSAENQDWVARLRYVVFDEVHCIGEQEGGEQWEHCMQLIPCPFIALSATVSDPSFFLNWLSRVNELKKTSKVSIVEHRERWNDLYKYVWVGGKLRPLHPFCCFVESSLRRNGMSSDLSLVPREMVQLHQEVQRIIGVNDKWDRFATKIDARGYERELKETFLQLLHDDVGLAWLLHSVMALGNEVDLTKLVKETSYLQAATLFKLCKDLDEKDIMPAIIFNFSRKELERMLNKLVHELEYWGDEEAKIRTRKINDKSGPPNTQVGLVVDEVEYRLPRLYAFFGTAEAEVDAFSPLDSVPQTLGTDAKVGLHLMFSLVASPTQPRKCLWATPDSNCPAMGTLEAADLLERLFVSWCCLSCIRIS</sequence>
<dbReference type="SUPFAM" id="SSF53335">
    <property type="entry name" value="S-adenosyl-L-methionine-dependent methyltransferases"/>
    <property type="match status" value="1"/>
</dbReference>
<comment type="catalytic activity">
    <reaction evidence="5">
        <text>2'-phospho-[ligated tRNA] + NAD(+) = mature tRNA + ADP-alpha-D-ribose 1'',2''-cyclic phosphate + nicotinamide</text>
        <dbReference type="Rhea" id="RHEA:23324"/>
        <dbReference type="Rhea" id="RHEA-COMP:11106"/>
        <dbReference type="Rhea" id="RHEA-COMP:11107"/>
        <dbReference type="ChEBI" id="CHEBI:17154"/>
        <dbReference type="ChEBI" id="CHEBI:57540"/>
        <dbReference type="ChEBI" id="CHEBI:76596"/>
        <dbReference type="ChEBI" id="CHEBI:82883"/>
        <dbReference type="ChEBI" id="CHEBI:85027"/>
        <dbReference type="EC" id="2.7.1.160"/>
    </reaction>
</comment>
<evidence type="ECO:0000256" key="3">
    <source>
        <dbReference type="ARBA" id="ARBA00022801"/>
    </source>
</evidence>
<protein>
    <recommendedName>
        <fullName evidence="2">2'-phosphotransferase</fullName>
        <ecNumber evidence="2">2.7.1.160</ecNumber>
    </recommendedName>
</protein>
<dbReference type="EMBL" id="CAJNJA010008089">
    <property type="protein sequence ID" value="CAE7232654.1"/>
    <property type="molecule type" value="Genomic_DNA"/>
</dbReference>
<dbReference type="SUPFAM" id="SSF56399">
    <property type="entry name" value="ADP-ribosylation"/>
    <property type="match status" value="1"/>
</dbReference>
<reference evidence="8" key="1">
    <citation type="submission" date="2021-02" db="EMBL/GenBank/DDBJ databases">
        <authorList>
            <person name="Dougan E. K."/>
            <person name="Rhodes N."/>
            <person name="Thang M."/>
            <person name="Chan C."/>
        </authorList>
    </citation>
    <scope>NUCLEOTIDE SEQUENCE</scope>
</reference>